<keyword evidence="4" id="KW-0862">Zinc</keyword>
<dbReference type="EMBL" id="DS985255">
    <property type="protein sequence ID" value="EDV21113.1"/>
    <property type="molecule type" value="Genomic_DNA"/>
</dbReference>
<dbReference type="RefSeq" id="XP_002116443.1">
    <property type="nucleotide sequence ID" value="XM_002116407.1"/>
</dbReference>
<dbReference type="OrthoDB" id="265955at2759"/>
<evidence type="ECO:0000259" key="7">
    <source>
        <dbReference type="PROSITE" id="PS52027"/>
    </source>
</evidence>
<evidence type="ECO:0000256" key="1">
    <source>
        <dbReference type="ARBA" id="ARBA00022723"/>
    </source>
</evidence>
<name>B3S813_TRIAD</name>
<evidence type="ECO:0000256" key="6">
    <source>
        <dbReference type="SAM" id="MobiDB-lite"/>
    </source>
</evidence>
<evidence type="ECO:0000256" key="4">
    <source>
        <dbReference type="ARBA" id="ARBA00022833"/>
    </source>
</evidence>
<dbReference type="Proteomes" id="UP000009022">
    <property type="component" value="Unassembled WGS sequence"/>
</dbReference>
<dbReference type="FunFam" id="3.30.160.60:FF:001258">
    <property type="entry name" value="Uncharacterized protein TCIL3000_10_13860"/>
    <property type="match status" value="1"/>
</dbReference>
<dbReference type="GO" id="GO:0008270">
    <property type="term" value="F:zinc ion binding"/>
    <property type="evidence" value="ECO:0007669"/>
    <property type="project" value="UniProtKB-KW"/>
</dbReference>
<keyword evidence="9" id="KW-1185">Reference proteome</keyword>
<dbReference type="Pfam" id="PF13913">
    <property type="entry name" value="zf-C2HC_2"/>
    <property type="match status" value="2"/>
</dbReference>
<gene>
    <name evidence="8" type="ORF">TRIADDRAFT_30764</name>
</gene>
<dbReference type="CTD" id="6757570"/>
<dbReference type="GeneID" id="6757570"/>
<evidence type="ECO:0000313" key="9">
    <source>
        <dbReference type="Proteomes" id="UP000009022"/>
    </source>
</evidence>
<evidence type="ECO:0000256" key="2">
    <source>
        <dbReference type="ARBA" id="ARBA00022737"/>
    </source>
</evidence>
<dbReference type="InterPro" id="IPR049899">
    <property type="entry name" value="Znf_C2HC_C3H"/>
</dbReference>
<evidence type="ECO:0000313" key="8">
    <source>
        <dbReference type="EMBL" id="EDV21113.1"/>
    </source>
</evidence>
<dbReference type="PANTHER" id="PTHR13555">
    <property type="entry name" value="C2H2 ZINC FINGER CGI-62-RELATED"/>
    <property type="match status" value="1"/>
</dbReference>
<dbReference type="InParanoid" id="B3S813"/>
<reference evidence="8 9" key="1">
    <citation type="journal article" date="2008" name="Nature">
        <title>The Trichoplax genome and the nature of placozoans.</title>
        <authorList>
            <person name="Srivastava M."/>
            <person name="Begovic E."/>
            <person name="Chapman J."/>
            <person name="Putnam N.H."/>
            <person name="Hellsten U."/>
            <person name="Kawashima T."/>
            <person name="Kuo A."/>
            <person name="Mitros T."/>
            <person name="Salamov A."/>
            <person name="Carpenter M.L."/>
            <person name="Signorovitch A.Y."/>
            <person name="Moreno M.A."/>
            <person name="Kamm K."/>
            <person name="Grimwood J."/>
            <person name="Schmutz J."/>
            <person name="Shapiro H."/>
            <person name="Grigoriev I.V."/>
            <person name="Buss L.W."/>
            <person name="Schierwater B."/>
            <person name="Dellaporta S.L."/>
            <person name="Rokhsar D.S."/>
        </authorList>
    </citation>
    <scope>NUCLEOTIDE SEQUENCE [LARGE SCALE GENOMIC DNA]</scope>
    <source>
        <strain evidence="8 9">Grell-BS-1999</strain>
    </source>
</reference>
<protein>
    <recommendedName>
        <fullName evidence="7">C2HC/C3H-type domain-containing protein</fullName>
    </recommendedName>
</protein>
<dbReference type="HOGENOM" id="CLU_156078_0_0_1"/>
<dbReference type="InterPro" id="IPR026319">
    <property type="entry name" value="ZC2HC1A/B-like"/>
</dbReference>
<keyword evidence="3 5" id="KW-0863">Zinc-finger</keyword>
<dbReference type="PROSITE" id="PS52027">
    <property type="entry name" value="ZF_C2HC_C3H"/>
    <property type="match status" value="2"/>
</dbReference>
<dbReference type="KEGG" id="tad:TRIADDRAFT_30764"/>
<feature type="domain" description="C2HC/C3H-type" evidence="7">
    <location>
        <begin position="6"/>
        <end position="35"/>
    </location>
</feature>
<keyword evidence="1" id="KW-0479">Metal-binding</keyword>
<keyword evidence="2" id="KW-0677">Repeat</keyword>
<dbReference type="Gene3D" id="3.30.160.60">
    <property type="entry name" value="Classic Zinc Finger"/>
    <property type="match status" value="2"/>
</dbReference>
<feature type="region of interest" description="Disordered" evidence="6">
    <location>
        <begin position="35"/>
        <end position="72"/>
    </location>
</feature>
<dbReference type="PANTHER" id="PTHR13555:SF68">
    <property type="entry name" value="ZINC FINGER PROTEIN 474"/>
    <property type="match status" value="1"/>
</dbReference>
<sequence length="110" mass="12481">MMNSIPYVICYICGRKYGSASIKIHEPQCLKKWQSDNAALPPEQRRKTPVKPVERALPTSGQKISRSEWEASNEGAWKSAQAQLVPCPHCGRTFLPDRLQVHLRSCKPKH</sequence>
<proteinExistence type="predicted"/>
<dbReference type="PhylomeDB" id="B3S813"/>
<organism evidence="8 9">
    <name type="scientific">Trichoplax adhaerens</name>
    <name type="common">Trichoplax reptans</name>
    <dbReference type="NCBI Taxonomy" id="10228"/>
    <lineage>
        <taxon>Eukaryota</taxon>
        <taxon>Metazoa</taxon>
        <taxon>Placozoa</taxon>
        <taxon>Uniplacotomia</taxon>
        <taxon>Trichoplacea</taxon>
        <taxon>Trichoplacidae</taxon>
        <taxon>Trichoplax</taxon>
    </lineage>
</organism>
<evidence type="ECO:0000256" key="5">
    <source>
        <dbReference type="PROSITE-ProRule" id="PRU01371"/>
    </source>
</evidence>
<feature type="domain" description="C2HC/C3H-type" evidence="7">
    <location>
        <begin position="83"/>
        <end position="110"/>
    </location>
</feature>
<evidence type="ECO:0000256" key="3">
    <source>
        <dbReference type="ARBA" id="ARBA00022771"/>
    </source>
</evidence>
<dbReference type="OMA" id="GVICYIC"/>
<dbReference type="eggNOG" id="ENOG502QWEF">
    <property type="taxonomic scope" value="Eukaryota"/>
</dbReference>
<accession>B3S813</accession>
<dbReference type="STRING" id="10228.B3S813"/>
<dbReference type="AlphaFoldDB" id="B3S813"/>